<comment type="caution">
    <text evidence="2">The sequence shown here is derived from an EMBL/GenBank/DDBJ whole genome shotgun (WGS) entry which is preliminary data.</text>
</comment>
<reference evidence="2 3" key="1">
    <citation type="submission" date="2013-09" db="EMBL/GenBank/DDBJ databases">
        <title>Genome sequencing of Arenimonas oryziterrae.</title>
        <authorList>
            <person name="Chen F."/>
            <person name="Wang G."/>
        </authorList>
    </citation>
    <scope>NUCLEOTIDE SEQUENCE [LARGE SCALE GENOMIC DNA]</scope>
    <source>
        <strain evidence="2 3">YC6267</strain>
    </source>
</reference>
<keyword evidence="1" id="KW-0732">Signal</keyword>
<sequence length="128" mass="13575">MRSSRLIALALLLVLPCATAGAAPDAFEANLAIARKNVATEKGAAYDQALGAAMQAMPEVSSKMMDCLVENSDGPPVYGYFEFTSAKQYKVVLRPKSPLADCVTDALEGQSVPAPPSLPWLNVFELSL</sequence>
<feature type="chain" id="PRO_5001870496" evidence="1">
    <location>
        <begin position="23"/>
        <end position="128"/>
    </location>
</feature>
<protein>
    <submittedName>
        <fullName evidence="2">Uncharacterized protein</fullName>
    </submittedName>
</protein>
<dbReference type="Proteomes" id="UP000029385">
    <property type="component" value="Unassembled WGS sequence"/>
</dbReference>
<keyword evidence="3" id="KW-1185">Reference proteome</keyword>
<dbReference type="EMBL" id="AVCI01000006">
    <property type="protein sequence ID" value="KFN43073.1"/>
    <property type="molecule type" value="Genomic_DNA"/>
</dbReference>
<evidence type="ECO:0000313" key="2">
    <source>
        <dbReference type="EMBL" id="KFN43073.1"/>
    </source>
</evidence>
<organism evidence="2 3">
    <name type="scientific">Arenimonas oryziterrae DSM 21050 = YC6267</name>
    <dbReference type="NCBI Taxonomy" id="1121015"/>
    <lineage>
        <taxon>Bacteria</taxon>
        <taxon>Pseudomonadati</taxon>
        <taxon>Pseudomonadota</taxon>
        <taxon>Gammaproteobacteria</taxon>
        <taxon>Lysobacterales</taxon>
        <taxon>Lysobacteraceae</taxon>
        <taxon>Arenimonas</taxon>
    </lineage>
</organism>
<proteinExistence type="predicted"/>
<evidence type="ECO:0000256" key="1">
    <source>
        <dbReference type="SAM" id="SignalP"/>
    </source>
</evidence>
<dbReference type="STRING" id="1121015.GCA_000420545_02422"/>
<name>A0A091ASB6_9GAMM</name>
<dbReference type="OrthoDB" id="9995299at2"/>
<gene>
    <name evidence="2" type="ORF">N789_10955</name>
</gene>
<evidence type="ECO:0000313" key="3">
    <source>
        <dbReference type="Proteomes" id="UP000029385"/>
    </source>
</evidence>
<dbReference type="PATRIC" id="fig|1121015.4.peg.1670"/>
<accession>A0A091ASB6</accession>
<dbReference type="RefSeq" id="WP_022970029.1">
    <property type="nucleotide sequence ID" value="NZ_ATVD01000005.1"/>
</dbReference>
<dbReference type="AlphaFoldDB" id="A0A091ASB6"/>
<feature type="signal peptide" evidence="1">
    <location>
        <begin position="1"/>
        <end position="22"/>
    </location>
</feature>